<evidence type="ECO:0000256" key="1">
    <source>
        <dbReference type="ARBA" id="ARBA00022829"/>
    </source>
</evidence>
<dbReference type="GO" id="GO:0003677">
    <property type="term" value="F:DNA binding"/>
    <property type="evidence" value="ECO:0007669"/>
    <property type="project" value="InterPro"/>
</dbReference>
<dbReference type="AlphaFoldDB" id="A0A645B0P6"/>
<dbReference type="Gene3D" id="3.90.1530.10">
    <property type="entry name" value="Conserved hypothetical protein from pyrococcus furiosus pfu- 392566-001, ParB domain"/>
    <property type="match status" value="1"/>
</dbReference>
<name>A0A645B0P6_9ZZZZ</name>
<dbReference type="PANTHER" id="PTHR33375">
    <property type="entry name" value="CHROMOSOME-PARTITIONING PROTEIN PARB-RELATED"/>
    <property type="match status" value="1"/>
</dbReference>
<proteinExistence type="predicted"/>
<evidence type="ECO:0000313" key="3">
    <source>
        <dbReference type="EMBL" id="MPM59010.1"/>
    </source>
</evidence>
<protein>
    <submittedName>
        <fullName evidence="3">Nucleoid occlusion protein</fullName>
    </submittedName>
</protein>
<accession>A0A645B0P6</accession>
<dbReference type="NCBIfam" id="TIGR00180">
    <property type="entry name" value="parB_part"/>
    <property type="match status" value="1"/>
</dbReference>
<dbReference type="GO" id="GO:0007059">
    <property type="term" value="P:chromosome segregation"/>
    <property type="evidence" value="ECO:0007669"/>
    <property type="project" value="UniProtKB-KW"/>
</dbReference>
<organism evidence="3">
    <name type="scientific">bioreactor metagenome</name>
    <dbReference type="NCBI Taxonomy" id="1076179"/>
    <lineage>
        <taxon>unclassified sequences</taxon>
        <taxon>metagenomes</taxon>
        <taxon>ecological metagenomes</taxon>
    </lineage>
</organism>
<dbReference type="EMBL" id="VSSQ01017074">
    <property type="protein sequence ID" value="MPM59010.1"/>
    <property type="molecule type" value="Genomic_DNA"/>
</dbReference>
<feature type="domain" description="ParB-like N-terminal" evidence="2">
    <location>
        <begin position="41"/>
        <end position="130"/>
    </location>
</feature>
<dbReference type="Gene3D" id="1.10.10.2830">
    <property type="match status" value="1"/>
</dbReference>
<dbReference type="InterPro" id="IPR050336">
    <property type="entry name" value="Chromosome_partition/occlusion"/>
</dbReference>
<dbReference type="PANTHER" id="PTHR33375:SF1">
    <property type="entry name" value="CHROMOSOME-PARTITIONING PROTEIN PARB-RELATED"/>
    <property type="match status" value="1"/>
</dbReference>
<dbReference type="SMART" id="SM00470">
    <property type="entry name" value="ParB"/>
    <property type="match status" value="1"/>
</dbReference>
<dbReference type="GO" id="GO:0045881">
    <property type="term" value="P:positive regulation of sporulation resulting in formation of a cellular spore"/>
    <property type="evidence" value="ECO:0007669"/>
    <property type="project" value="TreeGrafter"/>
</dbReference>
<keyword evidence="1" id="KW-0159">Chromosome partition</keyword>
<comment type="caution">
    <text evidence="3">The sequence shown here is derived from an EMBL/GenBank/DDBJ whole genome shotgun (WGS) entry which is preliminary data.</text>
</comment>
<dbReference type="InterPro" id="IPR003115">
    <property type="entry name" value="ParB_N"/>
</dbReference>
<dbReference type="GO" id="GO:0005694">
    <property type="term" value="C:chromosome"/>
    <property type="evidence" value="ECO:0007669"/>
    <property type="project" value="TreeGrafter"/>
</dbReference>
<reference evidence="3" key="1">
    <citation type="submission" date="2019-08" db="EMBL/GenBank/DDBJ databases">
        <authorList>
            <person name="Kucharzyk K."/>
            <person name="Murdoch R.W."/>
            <person name="Higgins S."/>
            <person name="Loffler F."/>
        </authorList>
    </citation>
    <scope>NUCLEOTIDE SEQUENCE</scope>
</reference>
<dbReference type="InterPro" id="IPR036086">
    <property type="entry name" value="ParB/Sulfiredoxin_sf"/>
</dbReference>
<dbReference type="SUPFAM" id="SSF109709">
    <property type="entry name" value="KorB DNA-binding domain-like"/>
    <property type="match status" value="1"/>
</dbReference>
<dbReference type="SUPFAM" id="SSF110849">
    <property type="entry name" value="ParB/Sulfiredoxin"/>
    <property type="match status" value="1"/>
</dbReference>
<dbReference type="Pfam" id="PF02195">
    <property type="entry name" value="ParB_N"/>
    <property type="match status" value="1"/>
</dbReference>
<dbReference type="InterPro" id="IPR041468">
    <property type="entry name" value="HTH_ParB/Spo0J"/>
</dbReference>
<evidence type="ECO:0000259" key="2">
    <source>
        <dbReference type="SMART" id="SM00470"/>
    </source>
</evidence>
<gene>
    <name evidence="3" type="primary">noc_38</name>
    <name evidence="3" type="ORF">SDC9_105847</name>
</gene>
<dbReference type="InterPro" id="IPR004437">
    <property type="entry name" value="ParB/RepB/Spo0J"/>
</dbReference>
<dbReference type="Pfam" id="PF17762">
    <property type="entry name" value="HTH_ParB"/>
    <property type="match status" value="1"/>
</dbReference>
<sequence>MKKDTNNKTIVKIPLSKLLKRFSNTNVIANMEKEYQTATPRYISTNLIDDNAFIRKAKVNEEKLVKDFASLAEKGLKSPLIIRAKKDHYEIILGRRRLLASKKFNLPSVPCVLIDVGDEETLLLLASDMRDSINRNMVELSLVCNTLKERFNYSQRDISILMHQSRAQITNIMRILNLPDQVLNDVSIGKLSFGHAKAIITLPDQFITEIVQRIYTDTLSVRDTEKIIFEYKHGINYLPEENRIDKKYNCKTNILRKRIVLSFETEEDQEKSLKKI</sequence>